<gene>
    <name evidence="1" type="ORF">BBG20_01745</name>
    <name evidence="2" type="ORF">C9382_31410</name>
</gene>
<keyword evidence="3" id="KW-1185">Reference proteome</keyword>
<dbReference type="RefSeq" id="WP_065899681.1">
    <property type="nucleotide sequence ID" value="NZ_MAUE01000002.1"/>
</dbReference>
<proteinExistence type="predicted"/>
<dbReference type="OrthoDB" id="10005194at2"/>
<evidence type="ECO:0000313" key="3">
    <source>
        <dbReference type="Proteomes" id="UP000095081"/>
    </source>
</evidence>
<dbReference type="Proteomes" id="UP000095081">
    <property type="component" value="Unassembled WGS sequence"/>
</dbReference>
<dbReference type="AlphaFoldDB" id="A0A2T4FIT5"/>
<dbReference type="Proteomes" id="UP000240571">
    <property type="component" value="Unassembled WGS sequence"/>
</dbReference>
<dbReference type="EMBL" id="PYWW01000059">
    <property type="protein sequence ID" value="PTC23333.1"/>
    <property type="molecule type" value="Genomic_DNA"/>
</dbReference>
<reference evidence="1 3" key="1">
    <citation type="submission" date="2016-06" db="EMBL/GenBank/DDBJ databases">
        <title>Draft genome sequence of Pseudomonas sp. S1E40, a novel strain antagonistic activity to fungal plant pathogen.</title>
        <authorList>
            <person name="Tambong J.T."/>
            <person name="Tchagang C."/>
            <person name="Xu R."/>
        </authorList>
    </citation>
    <scope>NUCLEOTIDE SEQUENCE [LARGE SCALE GENOMIC DNA]</scope>
    <source>
        <strain evidence="1 3">S1E40</strain>
    </source>
</reference>
<evidence type="ECO:0000313" key="4">
    <source>
        <dbReference type="Proteomes" id="UP000240571"/>
    </source>
</evidence>
<dbReference type="EMBL" id="MAUE01000002">
    <property type="protein sequence ID" value="OCW30258.1"/>
    <property type="molecule type" value="Genomic_DNA"/>
</dbReference>
<sequence>MITKQMNDGMPKRYRASIGKWGASRRESVYLCSDIDKMNEGFFKMVSALRTLLDGQDRHDSVQRFWSYNAQNIRCVRESDYDALSQRLANAEAALKWESERNALLLAQFKDAQAQPLGEQVVIIDIVYSGMIEGLHICKREAV</sequence>
<comment type="caution">
    <text evidence="2">The sequence shown here is derived from an EMBL/GenBank/DDBJ whole genome shotgun (WGS) entry which is preliminary data.</text>
</comment>
<evidence type="ECO:0000313" key="2">
    <source>
        <dbReference type="EMBL" id="PTC23333.1"/>
    </source>
</evidence>
<reference evidence="2 4" key="2">
    <citation type="submission" date="2018-03" db="EMBL/GenBank/DDBJ databases">
        <title>Diversity of bacteria associated with corn roots inoculated with woodland soils in Canada, and Description of Pseudomonas aylmerense sp. nov.</title>
        <authorList>
            <person name="Tambong J.T."/>
            <person name="Xu R."/>
            <person name="Tchagang C."/>
        </authorList>
    </citation>
    <scope>NUCLEOTIDE SEQUENCE [LARGE SCALE GENOMIC DNA]</scope>
    <source>
        <strain evidence="2 4">S1E44</strain>
    </source>
</reference>
<name>A0A2T4FIT5_9PSED</name>
<protein>
    <submittedName>
        <fullName evidence="2">Uncharacterized protein</fullName>
    </submittedName>
</protein>
<organism evidence="2 4">
    <name type="scientific">Pseudomonas aylmerensis</name>
    <dbReference type="NCBI Taxonomy" id="1869229"/>
    <lineage>
        <taxon>Bacteria</taxon>
        <taxon>Pseudomonadati</taxon>
        <taxon>Pseudomonadota</taxon>
        <taxon>Gammaproteobacteria</taxon>
        <taxon>Pseudomonadales</taxon>
        <taxon>Pseudomonadaceae</taxon>
        <taxon>Pseudomonas</taxon>
    </lineage>
</organism>
<accession>A0A2T4FIT5</accession>
<evidence type="ECO:0000313" key="1">
    <source>
        <dbReference type="EMBL" id="OCW30258.1"/>
    </source>
</evidence>